<evidence type="ECO:0000256" key="7">
    <source>
        <dbReference type="ARBA" id="ARBA00022692"/>
    </source>
</evidence>
<evidence type="ECO:0000256" key="1">
    <source>
        <dbReference type="ARBA" id="ARBA00004225"/>
    </source>
</evidence>
<sequence length="157" mass="17486">MMSMVFIFMSLSLIQMMFFSSHPISLGLSLVVLALITGFMVMKMNISWFFYLLVLVFLGGVMILIIYMSTLAANEKFFTSVSQGKVVLFAFASIIPASSMISKFSSLKMSPGIMAAGTLYECSNMSILMFLMVYLLLTMICVVKLVKFESGPLIKRL</sequence>
<evidence type="ECO:0000256" key="4">
    <source>
        <dbReference type="ARBA" id="ARBA00021095"/>
    </source>
</evidence>
<name>Q3LI96_NEOPL</name>
<dbReference type="PANTHER" id="PTHR11435">
    <property type="entry name" value="NADH UBIQUINONE OXIDOREDUCTASE SUBUNIT ND6"/>
    <property type="match status" value="1"/>
</dbReference>
<dbReference type="PANTHER" id="PTHR11435:SF1">
    <property type="entry name" value="NADH-UBIQUINONE OXIDOREDUCTASE CHAIN 6"/>
    <property type="match status" value="1"/>
</dbReference>
<evidence type="ECO:0000256" key="11">
    <source>
        <dbReference type="ARBA" id="ARBA00023027"/>
    </source>
</evidence>
<evidence type="ECO:0000313" key="17">
    <source>
        <dbReference type="EMBL" id="BAE46517.1"/>
    </source>
</evidence>
<evidence type="ECO:0000256" key="6">
    <source>
        <dbReference type="ARBA" id="ARBA00022660"/>
    </source>
</evidence>
<evidence type="ECO:0000256" key="15">
    <source>
        <dbReference type="ARBA" id="ARBA00049551"/>
    </source>
</evidence>
<protein>
    <recommendedName>
        <fullName evidence="4">NADH-ubiquinone oxidoreductase chain 6</fullName>
        <ecNumber evidence="3">7.1.1.2</ecNumber>
    </recommendedName>
    <alternativeName>
        <fullName evidence="14">NADH dehydrogenase subunit 6</fullName>
    </alternativeName>
</protein>
<keyword evidence="12 17" id="KW-0496">Mitochondrion</keyword>
<evidence type="ECO:0000256" key="13">
    <source>
        <dbReference type="ARBA" id="ARBA00023136"/>
    </source>
</evidence>
<comment type="similarity">
    <text evidence="2">Belongs to the complex I subunit 6 family.</text>
</comment>
<keyword evidence="6" id="KW-0679">Respiratory chain</keyword>
<comment type="subcellular location">
    <subcellularLocation>
        <location evidence="1">Mitochondrion membrane</location>
        <topology evidence="1">Multi-pass membrane protein</topology>
    </subcellularLocation>
</comment>
<feature type="transmembrane region" description="Helical" evidence="16">
    <location>
        <begin position="86"/>
        <end position="105"/>
    </location>
</feature>
<keyword evidence="11" id="KW-0520">NAD</keyword>
<keyword evidence="8" id="KW-1278">Translocase</keyword>
<dbReference type="EC" id="7.1.1.2" evidence="3"/>
<dbReference type="EMBL" id="AB093143">
    <property type="protein sequence ID" value="BAE46517.1"/>
    <property type="molecule type" value="Genomic_DNA"/>
</dbReference>
<evidence type="ECO:0000256" key="16">
    <source>
        <dbReference type="SAM" id="Phobius"/>
    </source>
</evidence>
<geneLocation type="mitochondrion" evidence="17"/>
<dbReference type="GO" id="GO:0008137">
    <property type="term" value="F:NADH dehydrogenase (ubiquinone) activity"/>
    <property type="evidence" value="ECO:0007669"/>
    <property type="project" value="UniProtKB-EC"/>
</dbReference>
<keyword evidence="10 16" id="KW-1133">Transmembrane helix</keyword>
<evidence type="ECO:0000256" key="2">
    <source>
        <dbReference type="ARBA" id="ARBA00005698"/>
    </source>
</evidence>
<dbReference type="AlphaFoldDB" id="Q3LI96"/>
<evidence type="ECO:0000256" key="10">
    <source>
        <dbReference type="ARBA" id="ARBA00022989"/>
    </source>
</evidence>
<reference evidence="17" key="1">
    <citation type="journal article" date="2006" name="Mar. Biol.">
        <title>Molecular phylogeny and evolution of the pelagic copepod genus Neocalanus (Crustacea: Copepoda).</title>
        <authorList>
            <person name="Machida R.J."/>
            <person name="Miya M.U."/>
            <person name="Nishida M."/>
            <person name="Nishida S."/>
        </authorList>
    </citation>
    <scope>NUCLEOTIDE SEQUENCE</scope>
</reference>
<keyword evidence="7 16" id="KW-0812">Transmembrane</keyword>
<evidence type="ECO:0000256" key="9">
    <source>
        <dbReference type="ARBA" id="ARBA00022982"/>
    </source>
</evidence>
<evidence type="ECO:0000256" key="8">
    <source>
        <dbReference type="ARBA" id="ARBA00022967"/>
    </source>
</evidence>
<proteinExistence type="inferred from homology"/>
<dbReference type="GO" id="GO:0031966">
    <property type="term" value="C:mitochondrial membrane"/>
    <property type="evidence" value="ECO:0007669"/>
    <property type="project" value="UniProtKB-SubCell"/>
</dbReference>
<feature type="transmembrane region" description="Helical" evidence="16">
    <location>
        <begin position="125"/>
        <end position="146"/>
    </location>
</feature>
<accession>Q3LI96</accession>
<dbReference type="InterPro" id="IPR050269">
    <property type="entry name" value="ComplexI_Subunit6"/>
</dbReference>
<evidence type="ECO:0000256" key="3">
    <source>
        <dbReference type="ARBA" id="ARBA00012944"/>
    </source>
</evidence>
<organism evidence="17">
    <name type="scientific">Neocalanus plumchrus</name>
    <name type="common">Copepod</name>
    <name type="synonym">Calanus plumchrus</name>
    <dbReference type="NCBI Taxonomy" id="119370"/>
    <lineage>
        <taxon>Eukaryota</taxon>
        <taxon>Metazoa</taxon>
        <taxon>Ecdysozoa</taxon>
        <taxon>Arthropoda</taxon>
        <taxon>Crustacea</taxon>
        <taxon>Multicrustacea</taxon>
        <taxon>Hexanauplia</taxon>
        <taxon>Copepoda</taxon>
        <taxon>Calanoida</taxon>
        <taxon>Calanidae</taxon>
        <taxon>Neocalanus</taxon>
    </lineage>
</organism>
<feature type="transmembrane region" description="Helical" evidence="16">
    <location>
        <begin position="50"/>
        <end position="74"/>
    </location>
</feature>
<evidence type="ECO:0000256" key="14">
    <source>
        <dbReference type="ARBA" id="ARBA00031019"/>
    </source>
</evidence>
<keyword evidence="5" id="KW-0813">Transport</keyword>
<gene>
    <name evidence="17" type="primary">ND6</name>
</gene>
<keyword evidence="9" id="KW-0249">Electron transport</keyword>
<evidence type="ECO:0000256" key="12">
    <source>
        <dbReference type="ARBA" id="ARBA00023128"/>
    </source>
</evidence>
<comment type="catalytic activity">
    <reaction evidence="15">
        <text>a ubiquinone + NADH + 5 H(+)(in) = a ubiquinol + NAD(+) + 4 H(+)(out)</text>
        <dbReference type="Rhea" id="RHEA:29091"/>
        <dbReference type="Rhea" id="RHEA-COMP:9565"/>
        <dbReference type="Rhea" id="RHEA-COMP:9566"/>
        <dbReference type="ChEBI" id="CHEBI:15378"/>
        <dbReference type="ChEBI" id="CHEBI:16389"/>
        <dbReference type="ChEBI" id="CHEBI:17976"/>
        <dbReference type="ChEBI" id="CHEBI:57540"/>
        <dbReference type="ChEBI" id="CHEBI:57945"/>
        <dbReference type="EC" id="7.1.1.2"/>
    </reaction>
</comment>
<evidence type="ECO:0000256" key="5">
    <source>
        <dbReference type="ARBA" id="ARBA00022448"/>
    </source>
</evidence>
<keyword evidence="13 16" id="KW-0472">Membrane</keyword>